<accession>A0A8R7K1H8</accession>
<dbReference type="Gene3D" id="3.40.50.1820">
    <property type="entry name" value="alpha/beta hydrolase"/>
    <property type="match status" value="1"/>
</dbReference>
<dbReference type="PANTHER" id="PTHR17630">
    <property type="entry name" value="DIENELACTONE HYDROLASE"/>
    <property type="match status" value="1"/>
</dbReference>
<reference evidence="2" key="3">
    <citation type="submission" date="2022-06" db="UniProtKB">
        <authorList>
            <consortium name="EnsemblPlants"/>
        </authorList>
    </citation>
    <scope>IDENTIFICATION</scope>
</reference>
<dbReference type="AlphaFoldDB" id="A0A8R7K1H8"/>
<evidence type="ECO:0000313" key="3">
    <source>
        <dbReference type="Proteomes" id="UP000015106"/>
    </source>
</evidence>
<dbReference type="PANTHER" id="PTHR17630:SF89">
    <property type="entry name" value="OS05G0400200 PROTEIN"/>
    <property type="match status" value="1"/>
</dbReference>
<name>A0A8R7K1H8_TRIUA</name>
<organism evidence="2 3">
    <name type="scientific">Triticum urartu</name>
    <name type="common">Red wild einkorn</name>
    <name type="synonym">Crithodium urartu</name>
    <dbReference type="NCBI Taxonomy" id="4572"/>
    <lineage>
        <taxon>Eukaryota</taxon>
        <taxon>Viridiplantae</taxon>
        <taxon>Streptophyta</taxon>
        <taxon>Embryophyta</taxon>
        <taxon>Tracheophyta</taxon>
        <taxon>Spermatophyta</taxon>
        <taxon>Magnoliopsida</taxon>
        <taxon>Liliopsida</taxon>
        <taxon>Poales</taxon>
        <taxon>Poaceae</taxon>
        <taxon>BOP clade</taxon>
        <taxon>Pooideae</taxon>
        <taxon>Triticodae</taxon>
        <taxon>Triticeae</taxon>
        <taxon>Triticinae</taxon>
        <taxon>Triticum</taxon>
    </lineage>
</organism>
<reference evidence="3" key="1">
    <citation type="journal article" date="2013" name="Nature">
        <title>Draft genome of the wheat A-genome progenitor Triticum urartu.</title>
        <authorList>
            <person name="Ling H.Q."/>
            <person name="Zhao S."/>
            <person name="Liu D."/>
            <person name="Wang J."/>
            <person name="Sun H."/>
            <person name="Zhang C."/>
            <person name="Fan H."/>
            <person name="Li D."/>
            <person name="Dong L."/>
            <person name="Tao Y."/>
            <person name="Gao C."/>
            <person name="Wu H."/>
            <person name="Li Y."/>
            <person name="Cui Y."/>
            <person name="Guo X."/>
            <person name="Zheng S."/>
            <person name="Wang B."/>
            <person name="Yu K."/>
            <person name="Liang Q."/>
            <person name="Yang W."/>
            <person name="Lou X."/>
            <person name="Chen J."/>
            <person name="Feng M."/>
            <person name="Jian J."/>
            <person name="Zhang X."/>
            <person name="Luo G."/>
            <person name="Jiang Y."/>
            <person name="Liu J."/>
            <person name="Wang Z."/>
            <person name="Sha Y."/>
            <person name="Zhang B."/>
            <person name="Wu H."/>
            <person name="Tang D."/>
            <person name="Shen Q."/>
            <person name="Xue P."/>
            <person name="Zou S."/>
            <person name="Wang X."/>
            <person name="Liu X."/>
            <person name="Wang F."/>
            <person name="Yang Y."/>
            <person name="An X."/>
            <person name="Dong Z."/>
            <person name="Zhang K."/>
            <person name="Zhang X."/>
            <person name="Luo M.C."/>
            <person name="Dvorak J."/>
            <person name="Tong Y."/>
            <person name="Wang J."/>
            <person name="Yang H."/>
            <person name="Li Z."/>
            <person name="Wang D."/>
            <person name="Zhang A."/>
            <person name="Wang J."/>
        </authorList>
    </citation>
    <scope>NUCLEOTIDE SEQUENCE</scope>
    <source>
        <strain evidence="3">cv. G1812</strain>
    </source>
</reference>
<feature type="domain" description="Dienelactone hydrolase" evidence="1">
    <location>
        <begin position="105"/>
        <end position="313"/>
    </location>
</feature>
<dbReference type="SUPFAM" id="SSF53474">
    <property type="entry name" value="alpha/beta-Hydrolases"/>
    <property type="match status" value="1"/>
</dbReference>
<dbReference type="Proteomes" id="UP000015106">
    <property type="component" value="Chromosome 1"/>
</dbReference>
<dbReference type="Pfam" id="PF01738">
    <property type="entry name" value="DLH"/>
    <property type="match status" value="1"/>
</dbReference>
<dbReference type="InterPro" id="IPR029058">
    <property type="entry name" value="AB_hydrolase_fold"/>
</dbReference>
<evidence type="ECO:0000313" key="2">
    <source>
        <dbReference type="EnsemblPlants" id="TuG1812G0100002915.01.T01"/>
    </source>
</evidence>
<keyword evidence="3" id="KW-1185">Reference proteome</keyword>
<protein>
    <recommendedName>
        <fullName evidence="1">Dienelactone hydrolase domain-containing protein</fullName>
    </recommendedName>
</protein>
<evidence type="ECO:0000259" key="1">
    <source>
        <dbReference type="Pfam" id="PF01738"/>
    </source>
</evidence>
<sequence length="324" mass="35587">MVCGVGHVACTAGGLRSVKIIRLRENVFLYLTLKKGLFNTLYRLCDVIYEAGESERNRTVRRYYAKAFAEQSASGSHTPCLDNPPDLTAAADEAGELVRDLGGLPAYVTGSRSSTRAIVLASDYFGFQAPKLRKIADQVADDGYLVVVPDLLHGDPFRDEAKISFQDWLKTHSPVEAAEKTKVLIAALKKQGVSEVGVGGYCWGAKVAVELSKSEEIQVAVISHPSLVTVDDMKEVKHPIEILGGELDQASPPPIVHQFEQALDQNNKIDHFVKIFPGVAHGFACRYNASDAFAVKTAEKARADMLSWFNKYLKKHQELSLHES</sequence>
<dbReference type="EnsemblPlants" id="TuG1812G0100002915.01.T01">
    <property type="protein sequence ID" value="TuG1812G0100002915.01.T01"/>
    <property type="gene ID" value="TuG1812G0100002915.01"/>
</dbReference>
<dbReference type="Gramene" id="TuG1812G0100002915.01.T01">
    <property type="protein sequence ID" value="TuG1812G0100002915.01.T01"/>
    <property type="gene ID" value="TuG1812G0100002915.01"/>
</dbReference>
<dbReference type="InterPro" id="IPR002925">
    <property type="entry name" value="Dienelactn_hydro"/>
</dbReference>
<reference evidence="2" key="2">
    <citation type="submission" date="2018-03" db="EMBL/GenBank/DDBJ databases">
        <title>The Triticum urartu genome reveals the dynamic nature of wheat genome evolution.</title>
        <authorList>
            <person name="Ling H."/>
            <person name="Ma B."/>
            <person name="Shi X."/>
            <person name="Liu H."/>
            <person name="Dong L."/>
            <person name="Sun H."/>
            <person name="Cao Y."/>
            <person name="Gao Q."/>
            <person name="Zheng S."/>
            <person name="Li Y."/>
            <person name="Yu Y."/>
            <person name="Du H."/>
            <person name="Qi M."/>
            <person name="Li Y."/>
            <person name="Yu H."/>
            <person name="Cui Y."/>
            <person name="Wang N."/>
            <person name="Chen C."/>
            <person name="Wu H."/>
            <person name="Zhao Y."/>
            <person name="Zhang J."/>
            <person name="Li Y."/>
            <person name="Zhou W."/>
            <person name="Zhang B."/>
            <person name="Hu W."/>
            <person name="Eijk M."/>
            <person name="Tang J."/>
            <person name="Witsenboer H."/>
            <person name="Zhao S."/>
            <person name="Li Z."/>
            <person name="Zhang A."/>
            <person name="Wang D."/>
            <person name="Liang C."/>
        </authorList>
    </citation>
    <scope>NUCLEOTIDE SEQUENCE [LARGE SCALE GENOMIC DNA]</scope>
    <source>
        <strain evidence="2">cv. G1812</strain>
    </source>
</reference>
<dbReference type="GO" id="GO:0016787">
    <property type="term" value="F:hydrolase activity"/>
    <property type="evidence" value="ECO:0007669"/>
    <property type="project" value="InterPro"/>
</dbReference>
<proteinExistence type="predicted"/>